<dbReference type="Pfam" id="PF03372">
    <property type="entry name" value="Exo_endo_phos"/>
    <property type="match status" value="1"/>
</dbReference>
<dbReference type="AlphaFoldDB" id="A9DWT7"/>
<name>A9DWT7_9FLAO</name>
<keyword evidence="1" id="KW-0812">Transmembrane</keyword>
<evidence type="ECO:0000259" key="2">
    <source>
        <dbReference type="Pfam" id="PF03372"/>
    </source>
</evidence>
<dbReference type="STRING" id="391587.KAOT1_07173"/>
<keyword evidence="1" id="KW-0472">Membrane</keyword>
<dbReference type="eggNOG" id="COG3021">
    <property type="taxonomic scope" value="Bacteria"/>
</dbReference>
<proteinExistence type="predicted"/>
<gene>
    <name evidence="3" type="ORF">KAOT1_07173</name>
</gene>
<evidence type="ECO:0000256" key="1">
    <source>
        <dbReference type="SAM" id="Phobius"/>
    </source>
</evidence>
<feature type="domain" description="Endonuclease/exonuclease/phosphatase" evidence="2">
    <location>
        <begin position="73"/>
        <end position="279"/>
    </location>
</feature>
<keyword evidence="1" id="KW-1133">Transmembrane helix</keyword>
<feature type="transmembrane region" description="Helical" evidence="1">
    <location>
        <begin position="30"/>
        <end position="53"/>
    </location>
</feature>
<dbReference type="GO" id="GO:0003824">
    <property type="term" value="F:catalytic activity"/>
    <property type="evidence" value="ECO:0007669"/>
    <property type="project" value="InterPro"/>
</dbReference>
<reference evidence="3 4" key="1">
    <citation type="journal article" date="2011" name="J. Bacteriol.">
        <title>Genome sequence of the algicidal bacterium Kordia algicida OT-1.</title>
        <authorList>
            <person name="Lee H.S."/>
            <person name="Kang S.G."/>
            <person name="Kwon K.K."/>
            <person name="Lee J.H."/>
            <person name="Kim S.J."/>
        </authorList>
    </citation>
    <scope>NUCLEOTIDE SEQUENCE [LARGE SCALE GENOMIC DNA]</scope>
    <source>
        <strain evidence="3 4">OT-1</strain>
    </source>
</reference>
<keyword evidence="4" id="KW-1185">Reference proteome</keyword>
<dbReference type="EMBL" id="ABIB01000005">
    <property type="protein sequence ID" value="EDP95930.1"/>
    <property type="molecule type" value="Genomic_DNA"/>
</dbReference>
<dbReference type="SUPFAM" id="SSF56219">
    <property type="entry name" value="DNase I-like"/>
    <property type="match status" value="1"/>
</dbReference>
<evidence type="ECO:0000313" key="4">
    <source>
        <dbReference type="Proteomes" id="UP000002945"/>
    </source>
</evidence>
<dbReference type="InterPro" id="IPR036691">
    <property type="entry name" value="Endo/exonu/phosph_ase_sf"/>
</dbReference>
<dbReference type="Gene3D" id="3.60.10.10">
    <property type="entry name" value="Endonuclease/exonuclease/phosphatase"/>
    <property type="match status" value="1"/>
</dbReference>
<evidence type="ECO:0000313" key="3">
    <source>
        <dbReference type="EMBL" id="EDP95930.1"/>
    </source>
</evidence>
<sequence>MFDYIRIQILVIQILLLIGLVVYYQEDATLFLTALIFLSITIFYQICIIFPYLPTYNIFKKPSQANNTISVISVNVLQSNTDYERLIKLVKEVQPDILLTLETNKAWEEALEVLEDDFSFVYKIPKENRYGIHFYTKLKVEHIDEHYFIADDRPALEAHMFDNDGNDFVFWGIHPPPPAPQEKPTARQKDAELLKVAKLVRDLKSPSIVTGDFNNVCWSRSARLFAKVSGLQDSRLGKGIHATFPVRPSFMRFPLDLLFSSEEIQVHNIKTLSDIGSDHLPFYCEFTVVKSSFSEAEKLESELKEKVDDIIDEGHVAVEEEE</sequence>
<dbReference type="HOGENOM" id="CLU_052333_0_0_10"/>
<accession>A9DWT7</accession>
<organism evidence="3 4">
    <name type="scientific">Kordia algicida OT-1</name>
    <dbReference type="NCBI Taxonomy" id="391587"/>
    <lineage>
        <taxon>Bacteria</taxon>
        <taxon>Pseudomonadati</taxon>
        <taxon>Bacteroidota</taxon>
        <taxon>Flavobacteriia</taxon>
        <taxon>Flavobacteriales</taxon>
        <taxon>Flavobacteriaceae</taxon>
        <taxon>Kordia</taxon>
    </lineage>
</organism>
<feature type="transmembrane region" description="Helical" evidence="1">
    <location>
        <begin position="7"/>
        <end position="24"/>
    </location>
</feature>
<comment type="caution">
    <text evidence="3">The sequence shown here is derived from an EMBL/GenBank/DDBJ whole genome shotgun (WGS) entry which is preliminary data.</text>
</comment>
<dbReference type="InterPro" id="IPR005135">
    <property type="entry name" value="Endo/exonuclease/phosphatase"/>
</dbReference>
<dbReference type="Proteomes" id="UP000002945">
    <property type="component" value="Unassembled WGS sequence"/>
</dbReference>
<dbReference type="OrthoDB" id="9796594at2"/>
<protein>
    <recommendedName>
        <fullName evidence="2">Endonuclease/exonuclease/phosphatase domain-containing protein</fullName>
    </recommendedName>
</protein>